<evidence type="ECO:0000313" key="3">
    <source>
        <dbReference type="EMBL" id="KAK8851765.1"/>
    </source>
</evidence>
<gene>
    <name evidence="3" type="ORF">PGQ11_014244</name>
</gene>
<dbReference type="Pfam" id="PF06985">
    <property type="entry name" value="HET"/>
    <property type="match status" value="1"/>
</dbReference>
<keyword evidence="4" id="KW-1185">Reference proteome</keyword>
<dbReference type="Proteomes" id="UP001390339">
    <property type="component" value="Unassembled WGS sequence"/>
</dbReference>
<protein>
    <submittedName>
        <fullName evidence="3">Heterokaryon incompatibility protein-domain-containing protein</fullName>
    </submittedName>
</protein>
<evidence type="ECO:0000259" key="2">
    <source>
        <dbReference type="Pfam" id="PF06985"/>
    </source>
</evidence>
<name>A0ABR2HRQ1_9PEZI</name>
<proteinExistence type="predicted"/>
<sequence>MALHTRHTDDMHRPLPDIARTATARGSTLIRELVEIQRHQVTEEKSTEFVEKLECLYIPGRGTEYTSGTQQHLKRRIINAFEEHRYVALSYTWQASPYESDVSSSRYMVQRRRGRGEKPSPVRDSVMQRVTNYMHHVSARLLWIDQHCIVQEEGLEKEIGIQAMDQVYSKSWFPVALLARPVQSQDELRLLIRILDGQFVKNQKTRSRRLPGISRQEVEAAIDLLREITSDLWFTRGWTYQESYKAGERLKFLIPHAPFLSKEKCRNETYLGNLQGELVIDAVKLSEEASRLCIAYEGRWPESYIPCDQVKNRLGKFTILLQTHDGNGNTQTPVSMTPTIIADLTSRDLESNWDRLPIAANCCLHSVRLNSIKLRKQGRSLSLALLAQCLLNGEILENHPEYGLNVETAHLPIASFLKQQCFYGLRSPSASYGLSYNKGCRFVDVRLRQEGIQTKGHLWEVDALIPPDTFLREPRFSRPPSTKVQLKRLANELRSHYQSSPIPRQLRQFVDKLNKKKMPFAMQWKLHMAEYVIDSIRNSKTLCTARLLGAQPGCAIFVVECDGDEYGPHPGDRPRSPEIGDTDSETSWSSCYDSDQSSEDTMDGSAPDDLNYIFTSFQPGEELDRHVSMEVDSQDLNGHKNHRQPPRLYAKRWIHGLCFFDGSPRQDVIFPWPPAIRNM</sequence>
<dbReference type="InterPro" id="IPR010730">
    <property type="entry name" value="HET"/>
</dbReference>
<feature type="compositionally biased region" description="Basic and acidic residues" evidence="1">
    <location>
        <begin position="568"/>
        <end position="578"/>
    </location>
</feature>
<comment type="caution">
    <text evidence="3">The sequence shown here is derived from an EMBL/GenBank/DDBJ whole genome shotgun (WGS) entry which is preliminary data.</text>
</comment>
<dbReference type="PANTHER" id="PTHR24148:SF64">
    <property type="entry name" value="HETEROKARYON INCOMPATIBILITY DOMAIN-CONTAINING PROTEIN"/>
    <property type="match status" value="1"/>
</dbReference>
<evidence type="ECO:0000313" key="4">
    <source>
        <dbReference type="Proteomes" id="UP001390339"/>
    </source>
</evidence>
<dbReference type="PANTHER" id="PTHR24148">
    <property type="entry name" value="ANKYRIN REPEAT DOMAIN-CONTAINING PROTEIN 39 HOMOLOG-RELATED"/>
    <property type="match status" value="1"/>
</dbReference>
<organism evidence="3 4">
    <name type="scientific">Apiospora arundinis</name>
    <dbReference type="NCBI Taxonomy" id="335852"/>
    <lineage>
        <taxon>Eukaryota</taxon>
        <taxon>Fungi</taxon>
        <taxon>Dikarya</taxon>
        <taxon>Ascomycota</taxon>
        <taxon>Pezizomycotina</taxon>
        <taxon>Sordariomycetes</taxon>
        <taxon>Xylariomycetidae</taxon>
        <taxon>Amphisphaeriales</taxon>
        <taxon>Apiosporaceae</taxon>
        <taxon>Apiospora</taxon>
    </lineage>
</organism>
<dbReference type="InterPro" id="IPR052895">
    <property type="entry name" value="HetReg/Transcr_Mod"/>
</dbReference>
<dbReference type="EMBL" id="JAPCWZ010000009">
    <property type="protein sequence ID" value="KAK8851765.1"/>
    <property type="molecule type" value="Genomic_DNA"/>
</dbReference>
<accession>A0ABR2HRQ1</accession>
<evidence type="ECO:0000256" key="1">
    <source>
        <dbReference type="SAM" id="MobiDB-lite"/>
    </source>
</evidence>
<feature type="domain" description="Heterokaryon incompatibility" evidence="2">
    <location>
        <begin position="86"/>
        <end position="242"/>
    </location>
</feature>
<reference evidence="3 4" key="1">
    <citation type="journal article" date="2024" name="IMA Fungus">
        <title>Apiospora arundinis, a panoply of carbohydrate-active enzymes and secondary metabolites.</title>
        <authorList>
            <person name="Sorensen T."/>
            <person name="Petersen C."/>
            <person name="Muurmann A.T."/>
            <person name="Christiansen J.V."/>
            <person name="Brundto M.L."/>
            <person name="Overgaard C.K."/>
            <person name="Boysen A.T."/>
            <person name="Wollenberg R.D."/>
            <person name="Larsen T.O."/>
            <person name="Sorensen J.L."/>
            <person name="Nielsen K.L."/>
            <person name="Sondergaard T.E."/>
        </authorList>
    </citation>
    <scope>NUCLEOTIDE SEQUENCE [LARGE SCALE GENOMIC DNA]</scope>
    <source>
        <strain evidence="3 4">AAU 773</strain>
    </source>
</reference>
<feature type="region of interest" description="Disordered" evidence="1">
    <location>
        <begin position="568"/>
        <end position="605"/>
    </location>
</feature>